<dbReference type="GO" id="GO:0006004">
    <property type="term" value="P:fucose metabolic process"/>
    <property type="evidence" value="ECO:0007669"/>
    <property type="project" value="InterPro"/>
</dbReference>
<evidence type="ECO:0000313" key="5">
    <source>
        <dbReference type="Proteomes" id="UP000321051"/>
    </source>
</evidence>
<gene>
    <name evidence="4" type="ORF">MHA01_19810</name>
</gene>
<dbReference type="GO" id="GO:0005737">
    <property type="term" value="C:cytoplasm"/>
    <property type="evidence" value="ECO:0007669"/>
    <property type="project" value="InterPro"/>
</dbReference>
<keyword evidence="2" id="KW-0119">Carbohydrate metabolism</keyword>
<keyword evidence="5" id="KW-1185">Reference proteome</keyword>
<feature type="domain" description="L-fucose isomerase C-terminal" evidence="3">
    <location>
        <begin position="334"/>
        <end position="443"/>
    </location>
</feature>
<dbReference type="InterPro" id="IPR015888">
    <property type="entry name" value="Fuc_isomerase_C"/>
</dbReference>
<dbReference type="OrthoDB" id="5838738at2"/>
<dbReference type="RefSeq" id="WP_079475440.1">
    <property type="nucleotide sequence ID" value="NZ_BJUN01000010.1"/>
</dbReference>
<dbReference type="PANTHER" id="PTHR36120">
    <property type="entry name" value="FUCOSE ISOMERASE"/>
    <property type="match status" value="1"/>
</dbReference>
<dbReference type="EMBL" id="BJUN01000010">
    <property type="protein sequence ID" value="GEK59076.1"/>
    <property type="molecule type" value="Genomic_DNA"/>
</dbReference>
<evidence type="ECO:0000256" key="1">
    <source>
        <dbReference type="ARBA" id="ARBA00023235"/>
    </source>
</evidence>
<keyword evidence="1 4" id="KW-0413">Isomerase</keyword>
<dbReference type="GO" id="GO:0008736">
    <property type="term" value="F:L-fucose isomerase activity"/>
    <property type="evidence" value="ECO:0007669"/>
    <property type="project" value="InterPro"/>
</dbReference>
<organism evidence="4 5">
    <name type="scientific">Marinococcus halophilus</name>
    <dbReference type="NCBI Taxonomy" id="1371"/>
    <lineage>
        <taxon>Bacteria</taxon>
        <taxon>Bacillati</taxon>
        <taxon>Bacillota</taxon>
        <taxon>Bacilli</taxon>
        <taxon>Bacillales</taxon>
        <taxon>Bacillaceae</taxon>
        <taxon>Marinococcus</taxon>
    </lineage>
</organism>
<dbReference type="AlphaFoldDB" id="A0A510Y6T7"/>
<comment type="caution">
    <text evidence="4">The sequence shown here is derived from an EMBL/GenBank/DDBJ whole genome shotgun (WGS) entry which is preliminary data.</text>
</comment>
<dbReference type="Proteomes" id="UP000321051">
    <property type="component" value="Unassembled WGS sequence"/>
</dbReference>
<proteinExistence type="predicted"/>
<dbReference type="Pfam" id="PF02952">
    <property type="entry name" value="Fucose_iso_C"/>
    <property type="match status" value="1"/>
</dbReference>
<evidence type="ECO:0000259" key="3">
    <source>
        <dbReference type="Pfam" id="PF02952"/>
    </source>
</evidence>
<dbReference type="SUPFAM" id="SSF53743">
    <property type="entry name" value="FucI/AraA N-terminal and middle domains"/>
    <property type="match status" value="1"/>
</dbReference>
<accession>A0A510Y6T7</accession>
<protein>
    <submittedName>
        <fullName evidence="4">Fucose isomerase</fullName>
    </submittedName>
</protein>
<evidence type="ECO:0000313" key="4">
    <source>
        <dbReference type="EMBL" id="GEK59076.1"/>
    </source>
</evidence>
<evidence type="ECO:0000256" key="2">
    <source>
        <dbReference type="ARBA" id="ARBA00023277"/>
    </source>
</evidence>
<dbReference type="STRING" id="1371.GCA_900166605_01623"/>
<dbReference type="InterPro" id="IPR009015">
    <property type="entry name" value="Fucose_isomerase_N/cen_sf"/>
</dbReference>
<dbReference type="PANTHER" id="PTHR36120:SF1">
    <property type="entry name" value="L-FUCOSE ISOMERASE C-TERMINAL DOMAIN-CONTAINING PROTEIN"/>
    <property type="match status" value="1"/>
</dbReference>
<name>A0A510Y6T7_MARHA</name>
<sequence>MNGMKVLYIPAVKKTFDVETARKQRSQTSEVLKSISAHLFEPEDVLGSVNDVSEFINTIEAESIDYVIYQSLTFTDGEYIREIISRFSAPVMVWSIREPEIGGRLRLNSLTGGNSTSHVLRAAKHPYDFVFGNSDESQVLKKLRVNLNVQSMIKNLQSTKIGVVGEHPPGFFFADTDEELLQERFGVQIHSMQLEKAFERAKETTASMQQQELDRAETQVIGLQRSEETTQKFSEFCAYMRQEIREENLSALAIRCLPEFFTEFGAAACSTLSQLTEDGISSACETDIHGALSMHILNHLSLGASPYLGDMVHVNEASNSVVFWHCGAGAYSLANEKQGAQAGVHPNRKTGMTMEFGLKAGEVTIFRVSYLPGEGFRLLIMKGKALDTPQRFNGTSVEVELSTSVTETVQQLMEEGYEPHYGLVYADVTEELMELGRKLNIPTTVYVE</sequence>
<reference evidence="4 5" key="1">
    <citation type="submission" date="2019-07" db="EMBL/GenBank/DDBJ databases">
        <title>Whole genome shotgun sequence of Marinococcus halophilus NBRC 102359.</title>
        <authorList>
            <person name="Hosoyama A."/>
            <person name="Uohara A."/>
            <person name="Ohji S."/>
            <person name="Ichikawa N."/>
        </authorList>
    </citation>
    <scope>NUCLEOTIDE SEQUENCE [LARGE SCALE GENOMIC DNA]</scope>
    <source>
        <strain evidence="4 5">NBRC 102359</strain>
    </source>
</reference>